<organism evidence="1 2">
    <name type="scientific">Lasius niger</name>
    <name type="common">Black garden ant</name>
    <dbReference type="NCBI Taxonomy" id="67767"/>
    <lineage>
        <taxon>Eukaryota</taxon>
        <taxon>Metazoa</taxon>
        <taxon>Ecdysozoa</taxon>
        <taxon>Arthropoda</taxon>
        <taxon>Hexapoda</taxon>
        <taxon>Insecta</taxon>
        <taxon>Pterygota</taxon>
        <taxon>Neoptera</taxon>
        <taxon>Endopterygota</taxon>
        <taxon>Hymenoptera</taxon>
        <taxon>Apocrita</taxon>
        <taxon>Aculeata</taxon>
        <taxon>Formicoidea</taxon>
        <taxon>Formicidae</taxon>
        <taxon>Formicinae</taxon>
        <taxon>Lasius</taxon>
        <taxon>Lasius</taxon>
    </lineage>
</organism>
<keyword evidence="2" id="KW-1185">Reference proteome</keyword>
<gene>
    <name evidence="1" type="ORF">RF55_21769</name>
</gene>
<sequence>MLTACGGDRLDRRGIAHTNGVGMRYPPPIQRIPSTCCKHAAVAKLHMFWQRAASRNWHHWLWLQSGSLGFGTSPDPDSRDSESETYPLIALKPAAGVFAVSPGISGHWFRFSVFLKPGSGRTRCVAGRPRLLAPLP</sequence>
<reference evidence="1 2" key="1">
    <citation type="submission" date="2015-04" db="EMBL/GenBank/DDBJ databases">
        <title>Lasius niger genome sequencing.</title>
        <authorList>
            <person name="Konorov E.A."/>
            <person name="Nikitin M.A."/>
            <person name="Kirill M.V."/>
            <person name="Chang P."/>
        </authorList>
    </citation>
    <scope>NUCLEOTIDE SEQUENCE [LARGE SCALE GENOMIC DNA]</scope>
    <source>
        <tissue evidence="1">Whole</tissue>
    </source>
</reference>
<name>A0A0J7JX89_LASNI</name>
<evidence type="ECO:0000313" key="2">
    <source>
        <dbReference type="Proteomes" id="UP000036403"/>
    </source>
</evidence>
<proteinExistence type="predicted"/>
<dbReference type="PaxDb" id="67767-A0A0J7JX89"/>
<accession>A0A0J7JX89</accession>
<evidence type="ECO:0000313" key="1">
    <source>
        <dbReference type="EMBL" id="KMQ82818.1"/>
    </source>
</evidence>
<protein>
    <submittedName>
        <fullName evidence="1">Uncharacterized protein</fullName>
    </submittedName>
</protein>
<dbReference type="AlphaFoldDB" id="A0A0J7JX89"/>
<dbReference type="EMBL" id="LBMM01022899">
    <property type="protein sequence ID" value="KMQ82818.1"/>
    <property type="molecule type" value="Genomic_DNA"/>
</dbReference>
<dbReference type="Proteomes" id="UP000036403">
    <property type="component" value="Unassembled WGS sequence"/>
</dbReference>
<comment type="caution">
    <text evidence="1">The sequence shown here is derived from an EMBL/GenBank/DDBJ whole genome shotgun (WGS) entry which is preliminary data.</text>
</comment>